<dbReference type="GO" id="GO:0009252">
    <property type="term" value="P:peptidoglycan biosynthetic process"/>
    <property type="evidence" value="ECO:0007669"/>
    <property type="project" value="UniProtKB-UniRule"/>
</dbReference>
<evidence type="ECO:0000256" key="2">
    <source>
        <dbReference type="ARBA" id="ARBA00003921"/>
    </source>
</evidence>
<dbReference type="InterPro" id="IPR016167">
    <property type="entry name" value="FAD-bd_PCMH_sub1"/>
</dbReference>
<evidence type="ECO:0000256" key="19">
    <source>
        <dbReference type="HAMAP-Rule" id="MF_00037"/>
    </source>
</evidence>
<dbReference type="GO" id="GO:0071555">
    <property type="term" value="P:cell wall organization"/>
    <property type="evidence" value="ECO:0007669"/>
    <property type="project" value="UniProtKB-KW"/>
</dbReference>
<evidence type="ECO:0000256" key="8">
    <source>
        <dbReference type="ARBA" id="ARBA00022618"/>
    </source>
</evidence>
<comment type="pathway">
    <text evidence="4 19">Cell wall biogenesis; peptidoglycan biosynthesis.</text>
</comment>
<evidence type="ECO:0000256" key="1">
    <source>
        <dbReference type="ARBA" id="ARBA00001974"/>
    </source>
</evidence>
<dbReference type="PANTHER" id="PTHR21071">
    <property type="entry name" value="UDP-N-ACETYLENOLPYRUVOYLGLUCOSAMINE REDUCTASE"/>
    <property type="match status" value="1"/>
</dbReference>
<comment type="subcellular location">
    <subcellularLocation>
        <location evidence="3 19">Cytoplasm</location>
    </subcellularLocation>
</comment>
<dbReference type="NCBIfam" id="TIGR00179">
    <property type="entry name" value="murB"/>
    <property type="match status" value="1"/>
</dbReference>
<dbReference type="UniPathway" id="UPA00219"/>
<evidence type="ECO:0000256" key="4">
    <source>
        <dbReference type="ARBA" id="ARBA00004752"/>
    </source>
</evidence>
<dbReference type="NCBIfam" id="NF010478">
    <property type="entry name" value="PRK13903.1"/>
    <property type="match status" value="1"/>
</dbReference>
<gene>
    <name evidence="19 21" type="primary">murB</name>
    <name evidence="21" type="ORF">HV832_05025</name>
</gene>
<dbReference type="Gene3D" id="3.90.78.10">
    <property type="entry name" value="UDP-N-acetylenolpyruvoylglucosamine reductase, C-terminal domain"/>
    <property type="match status" value="1"/>
</dbReference>
<keyword evidence="8 19" id="KW-0132">Cell division</keyword>
<dbReference type="Pfam" id="PF02873">
    <property type="entry name" value="MurB_C"/>
    <property type="match status" value="1"/>
</dbReference>
<dbReference type="AlphaFoldDB" id="A0A850QCY1"/>
<evidence type="ECO:0000256" key="14">
    <source>
        <dbReference type="ARBA" id="ARBA00023002"/>
    </source>
</evidence>
<dbReference type="HAMAP" id="MF_00037">
    <property type="entry name" value="MurB"/>
    <property type="match status" value="1"/>
</dbReference>
<dbReference type="GO" id="GO:0008762">
    <property type="term" value="F:UDP-N-acetylmuramate dehydrogenase activity"/>
    <property type="evidence" value="ECO:0007669"/>
    <property type="project" value="UniProtKB-UniRule"/>
</dbReference>
<evidence type="ECO:0000256" key="16">
    <source>
        <dbReference type="ARBA" id="ARBA00023316"/>
    </source>
</evidence>
<evidence type="ECO:0000256" key="10">
    <source>
        <dbReference type="ARBA" id="ARBA00022827"/>
    </source>
</evidence>
<evidence type="ECO:0000313" key="21">
    <source>
        <dbReference type="EMBL" id="NVO77188.1"/>
    </source>
</evidence>
<evidence type="ECO:0000256" key="17">
    <source>
        <dbReference type="ARBA" id="ARBA00031026"/>
    </source>
</evidence>
<dbReference type="InterPro" id="IPR016166">
    <property type="entry name" value="FAD-bd_PCMH"/>
</dbReference>
<evidence type="ECO:0000256" key="9">
    <source>
        <dbReference type="ARBA" id="ARBA00022630"/>
    </source>
</evidence>
<dbReference type="GO" id="GO:0051301">
    <property type="term" value="P:cell division"/>
    <property type="evidence" value="ECO:0007669"/>
    <property type="project" value="UniProtKB-KW"/>
</dbReference>
<evidence type="ECO:0000256" key="15">
    <source>
        <dbReference type="ARBA" id="ARBA00023306"/>
    </source>
</evidence>
<feature type="active site" evidence="19">
    <location>
        <position position="168"/>
    </location>
</feature>
<protein>
    <recommendedName>
        <fullName evidence="6 19">UDP-N-acetylenolpyruvoylglucosamine reductase</fullName>
        <ecNumber evidence="5 19">1.3.1.98</ecNumber>
    </recommendedName>
    <alternativeName>
        <fullName evidence="17 19">UDP-N-acetylmuramate dehydrogenase</fullName>
    </alternativeName>
</protein>
<dbReference type="Proteomes" id="UP000588051">
    <property type="component" value="Unassembled WGS sequence"/>
</dbReference>
<name>A0A850QCY1_9BURK</name>
<organism evidence="21 22">
    <name type="scientific">Undibacterium oligocarboniphilum</name>
    <dbReference type="NCBI Taxonomy" id="666702"/>
    <lineage>
        <taxon>Bacteria</taxon>
        <taxon>Pseudomonadati</taxon>
        <taxon>Pseudomonadota</taxon>
        <taxon>Betaproteobacteria</taxon>
        <taxon>Burkholderiales</taxon>
        <taxon>Oxalobacteraceae</taxon>
        <taxon>Undibacterium</taxon>
    </lineage>
</organism>
<dbReference type="NCBIfam" id="NF000755">
    <property type="entry name" value="PRK00046.1"/>
    <property type="match status" value="1"/>
</dbReference>
<feature type="active site" evidence="19">
    <location>
        <position position="337"/>
    </location>
</feature>
<comment type="similarity">
    <text evidence="19">Belongs to the MurB family.</text>
</comment>
<keyword evidence="11 19" id="KW-0521">NADP</keyword>
<evidence type="ECO:0000313" key="22">
    <source>
        <dbReference type="Proteomes" id="UP000588051"/>
    </source>
</evidence>
<comment type="caution">
    <text evidence="21">The sequence shown here is derived from an EMBL/GenBank/DDBJ whole genome shotgun (WGS) entry which is preliminary data.</text>
</comment>
<keyword evidence="15 19" id="KW-0131">Cell cycle</keyword>
<dbReference type="InterPro" id="IPR003170">
    <property type="entry name" value="MurB"/>
</dbReference>
<keyword evidence="12 19" id="KW-0133">Cell shape</keyword>
<dbReference type="SUPFAM" id="SSF56194">
    <property type="entry name" value="Uridine diphospho-N-Acetylenolpyruvylglucosamine reductase, MurB, C-terminal domain"/>
    <property type="match status" value="1"/>
</dbReference>
<evidence type="ECO:0000256" key="13">
    <source>
        <dbReference type="ARBA" id="ARBA00022984"/>
    </source>
</evidence>
<dbReference type="EMBL" id="JABXYJ010000002">
    <property type="protein sequence ID" value="NVO77188.1"/>
    <property type="molecule type" value="Genomic_DNA"/>
</dbReference>
<dbReference type="EC" id="1.3.1.98" evidence="5 19"/>
<reference evidence="21 22" key="1">
    <citation type="submission" date="2020-06" db="EMBL/GenBank/DDBJ databases">
        <authorList>
            <person name="Qiu C."/>
            <person name="Liu Z."/>
        </authorList>
    </citation>
    <scope>NUCLEOTIDE SEQUENCE [LARGE SCALE GENOMIC DNA]</scope>
    <source>
        <strain evidence="21 22">EM 1</strain>
    </source>
</reference>
<evidence type="ECO:0000256" key="7">
    <source>
        <dbReference type="ARBA" id="ARBA00022490"/>
    </source>
</evidence>
<dbReference type="InterPro" id="IPR011601">
    <property type="entry name" value="MurB_C"/>
</dbReference>
<dbReference type="GO" id="GO:0071949">
    <property type="term" value="F:FAD binding"/>
    <property type="evidence" value="ECO:0007669"/>
    <property type="project" value="InterPro"/>
</dbReference>
<proteinExistence type="inferred from homology"/>
<dbReference type="Gene3D" id="3.30.465.10">
    <property type="match status" value="1"/>
</dbReference>
<sequence length="341" mass="37119">MTTNLPLSAHASLQKLNTFGIAAQARWLLILTENAQLQTLRQDAALSALPRLILGGGSNLVLSDQLDALVIHVCLTGRKLLAEDDNFFYVQAAAGENWHAFVQWTLAHGWGGLENLSLIPGTVGAAPIQNIGAYGAEMQDYFHSLQAFDFETGNIVTLDKADCQFAYRDSVFKHAYRDRMLILKVSFALPRQWQPKLDYADLAARLQQQGIVPTPQAVSTAVIAIRQSKLPDPAEIGNAGSFFKNPVVSAAQRAVLLQTYPRLVSYAQPSGGFKLAAGWLIEQCGWKGRSLGRAGVYEKQALVLVNRGGATGAEVRTLAQAVQADVLQKFGVQLDIEPVFF</sequence>
<keyword evidence="16 19" id="KW-0961">Cell wall biogenesis/degradation</keyword>
<dbReference type="InterPro" id="IPR036635">
    <property type="entry name" value="MurB_C_sf"/>
</dbReference>
<evidence type="ECO:0000256" key="12">
    <source>
        <dbReference type="ARBA" id="ARBA00022960"/>
    </source>
</evidence>
<keyword evidence="10 19" id="KW-0274">FAD</keyword>
<evidence type="ECO:0000256" key="18">
    <source>
        <dbReference type="ARBA" id="ARBA00048914"/>
    </source>
</evidence>
<dbReference type="InterPro" id="IPR016169">
    <property type="entry name" value="FAD-bd_PCMH_sub2"/>
</dbReference>
<accession>A0A850QCY1</accession>
<evidence type="ECO:0000256" key="3">
    <source>
        <dbReference type="ARBA" id="ARBA00004496"/>
    </source>
</evidence>
<dbReference type="InterPro" id="IPR036318">
    <property type="entry name" value="FAD-bd_PCMH-like_sf"/>
</dbReference>
<evidence type="ECO:0000256" key="6">
    <source>
        <dbReference type="ARBA" id="ARBA00015188"/>
    </source>
</evidence>
<keyword evidence="7 19" id="KW-0963">Cytoplasm</keyword>
<evidence type="ECO:0000259" key="20">
    <source>
        <dbReference type="PROSITE" id="PS51387"/>
    </source>
</evidence>
<feature type="active site" description="Proton donor" evidence="19">
    <location>
        <position position="241"/>
    </location>
</feature>
<evidence type="ECO:0000256" key="11">
    <source>
        <dbReference type="ARBA" id="ARBA00022857"/>
    </source>
</evidence>
<keyword evidence="14 19" id="KW-0560">Oxidoreductase</keyword>
<dbReference type="PROSITE" id="PS51387">
    <property type="entry name" value="FAD_PCMH"/>
    <property type="match status" value="1"/>
</dbReference>
<keyword evidence="9 19" id="KW-0285">Flavoprotein</keyword>
<dbReference type="SUPFAM" id="SSF56176">
    <property type="entry name" value="FAD-binding/transporter-associated domain-like"/>
    <property type="match status" value="1"/>
</dbReference>
<dbReference type="Pfam" id="PF01565">
    <property type="entry name" value="FAD_binding_4"/>
    <property type="match status" value="1"/>
</dbReference>
<dbReference type="GO" id="GO:0005829">
    <property type="term" value="C:cytosol"/>
    <property type="evidence" value="ECO:0007669"/>
    <property type="project" value="TreeGrafter"/>
</dbReference>
<keyword evidence="22" id="KW-1185">Reference proteome</keyword>
<dbReference type="GO" id="GO:0008360">
    <property type="term" value="P:regulation of cell shape"/>
    <property type="evidence" value="ECO:0007669"/>
    <property type="project" value="UniProtKB-KW"/>
</dbReference>
<dbReference type="InterPro" id="IPR006094">
    <property type="entry name" value="Oxid_FAD_bind_N"/>
</dbReference>
<comment type="cofactor">
    <cofactor evidence="1 19">
        <name>FAD</name>
        <dbReference type="ChEBI" id="CHEBI:57692"/>
    </cofactor>
</comment>
<comment type="function">
    <text evidence="2 19">Cell wall formation.</text>
</comment>
<keyword evidence="13 19" id="KW-0573">Peptidoglycan synthesis</keyword>
<comment type="catalytic activity">
    <reaction evidence="18 19">
        <text>UDP-N-acetyl-alpha-D-muramate + NADP(+) = UDP-N-acetyl-3-O-(1-carboxyvinyl)-alpha-D-glucosamine + NADPH + H(+)</text>
        <dbReference type="Rhea" id="RHEA:12248"/>
        <dbReference type="ChEBI" id="CHEBI:15378"/>
        <dbReference type="ChEBI" id="CHEBI:57783"/>
        <dbReference type="ChEBI" id="CHEBI:58349"/>
        <dbReference type="ChEBI" id="CHEBI:68483"/>
        <dbReference type="ChEBI" id="CHEBI:70757"/>
        <dbReference type="EC" id="1.3.1.98"/>
    </reaction>
</comment>
<dbReference type="RefSeq" id="WP_176802442.1">
    <property type="nucleotide sequence ID" value="NZ_JABXYJ010000002.1"/>
</dbReference>
<evidence type="ECO:0000256" key="5">
    <source>
        <dbReference type="ARBA" id="ARBA00012518"/>
    </source>
</evidence>
<dbReference type="PANTHER" id="PTHR21071:SF4">
    <property type="entry name" value="UDP-N-ACETYLENOLPYRUVOYLGLUCOSAMINE REDUCTASE"/>
    <property type="match status" value="1"/>
</dbReference>
<dbReference type="Gene3D" id="3.30.43.10">
    <property type="entry name" value="Uridine Diphospho-n-acetylenolpyruvylglucosamine Reductase, domain 2"/>
    <property type="match status" value="1"/>
</dbReference>
<feature type="domain" description="FAD-binding PCMH-type" evidence="20">
    <location>
        <begin position="20"/>
        <end position="192"/>
    </location>
</feature>